<gene>
    <name evidence="1" type="ORF">CLCHR_39230</name>
    <name evidence="2" type="ORF">D2A34_15385</name>
</gene>
<dbReference type="Proteomes" id="UP000265930">
    <property type="component" value="Unassembled WGS sequence"/>
</dbReference>
<reference evidence="2 4" key="2">
    <citation type="submission" date="2018-08" db="EMBL/GenBank/DDBJ databases">
        <title>Genome of Clostridium chromiireducens C1, DSM12136.</title>
        <authorList>
            <person name="Xing M."/>
            <person name="Wei Y."/>
            <person name="Ang E.L."/>
            <person name="Zhao H."/>
            <person name="Zhang Y."/>
        </authorList>
    </citation>
    <scope>NUCLEOTIDE SEQUENCE [LARGE SCALE GENOMIC DNA]</scope>
    <source>
        <strain evidence="2 4">C1</strain>
    </source>
</reference>
<dbReference type="Pfam" id="PF00300">
    <property type="entry name" value="His_Phos_1"/>
    <property type="match status" value="1"/>
</dbReference>
<name>A0A1V4IEG9_9CLOT</name>
<organism evidence="1 3">
    <name type="scientific">Clostridium chromiireducens</name>
    <dbReference type="NCBI Taxonomy" id="225345"/>
    <lineage>
        <taxon>Bacteria</taxon>
        <taxon>Bacillati</taxon>
        <taxon>Bacillota</taxon>
        <taxon>Clostridia</taxon>
        <taxon>Eubacteriales</taxon>
        <taxon>Clostridiaceae</taxon>
        <taxon>Clostridium</taxon>
    </lineage>
</organism>
<accession>A0A1V4IEG9</accession>
<dbReference type="InterPro" id="IPR013078">
    <property type="entry name" value="His_Pase_superF_clade-1"/>
</dbReference>
<sequence length="183" mass="21982">MIIGLIRHFKVNYQKKLFMTSKEFKEWEENYNNSDVIIKDVELMGVMWDKCYSSTLIRAMITAQHVYKENIVHNDLIRETIIDPIFHSDIKLPYWFWAVSGRLAWYFNHKSQEENKKITIEKARQFVDMLLDEAIKEGNNNILIVTHGFFMYSLQKELRKRKFVGKLIYSPKNGLLYMYNKIN</sequence>
<dbReference type="EMBL" id="QXDJ01000003">
    <property type="protein sequence ID" value="RII34520.1"/>
    <property type="molecule type" value="Genomic_DNA"/>
</dbReference>
<protein>
    <submittedName>
        <fullName evidence="1">Histidine phosphatase superfamily</fullName>
    </submittedName>
    <submittedName>
        <fullName evidence="2">Phosphoglycerate mutase family protein</fullName>
    </submittedName>
</protein>
<dbReference type="EMBL" id="MZGT01000069">
    <property type="protein sequence ID" value="OPJ58408.1"/>
    <property type="molecule type" value="Genomic_DNA"/>
</dbReference>
<dbReference type="SUPFAM" id="SSF53254">
    <property type="entry name" value="Phosphoglycerate mutase-like"/>
    <property type="match status" value="1"/>
</dbReference>
<evidence type="ECO:0000313" key="4">
    <source>
        <dbReference type="Proteomes" id="UP000265930"/>
    </source>
</evidence>
<proteinExistence type="predicted"/>
<keyword evidence="3" id="KW-1185">Reference proteome</keyword>
<dbReference type="Proteomes" id="UP000191056">
    <property type="component" value="Unassembled WGS sequence"/>
</dbReference>
<dbReference type="AlphaFoldDB" id="A0A1V4IEG9"/>
<dbReference type="OrthoDB" id="1680942at2"/>
<reference evidence="1 3" key="1">
    <citation type="submission" date="2017-03" db="EMBL/GenBank/DDBJ databases">
        <title>Genome sequence of Clostridium chromiireducens DSM 23318.</title>
        <authorList>
            <person name="Poehlein A."/>
            <person name="Daniel R."/>
        </authorList>
    </citation>
    <scope>NUCLEOTIDE SEQUENCE [LARGE SCALE GENOMIC DNA]</scope>
    <source>
        <strain evidence="1 3">DSM 23318</strain>
    </source>
</reference>
<dbReference type="STRING" id="225345.CLCHR_39230"/>
<evidence type="ECO:0000313" key="2">
    <source>
        <dbReference type="EMBL" id="RII34520.1"/>
    </source>
</evidence>
<dbReference type="InterPro" id="IPR029033">
    <property type="entry name" value="His_PPase_superfam"/>
</dbReference>
<comment type="caution">
    <text evidence="1">The sequence shown here is derived from an EMBL/GenBank/DDBJ whole genome shotgun (WGS) entry which is preliminary data.</text>
</comment>
<dbReference type="Gene3D" id="3.40.50.1240">
    <property type="entry name" value="Phosphoglycerate mutase-like"/>
    <property type="match status" value="1"/>
</dbReference>
<dbReference type="RefSeq" id="WP_079441576.1">
    <property type="nucleotide sequence ID" value="NZ_MZGT01000069.1"/>
</dbReference>
<evidence type="ECO:0000313" key="3">
    <source>
        <dbReference type="Proteomes" id="UP000191056"/>
    </source>
</evidence>
<evidence type="ECO:0000313" key="1">
    <source>
        <dbReference type="EMBL" id="OPJ58408.1"/>
    </source>
</evidence>